<dbReference type="InterPro" id="IPR036388">
    <property type="entry name" value="WH-like_DNA-bd_sf"/>
</dbReference>
<dbReference type="GO" id="GO:0000160">
    <property type="term" value="P:phosphorelay signal transduction system"/>
    <property type="evidence" value="ECO:0007669"/>
    <property type="project" value="InterPro"/>
</dbReference>
<dbReference type="GO" id="GO:0006355">
    <property type="term" value="P:regulation of DNA-templated transcription"/>
    <property type="evidence" value="ECO:0007669"/>
    <property type="project" value="InterPro"/>
</dbReference>
<evidence type="ECO:0000256" key="2">
    <source>
        <dbReference type="PROSITE-ProRule" id="PRU01091"/>
    </source>
</evidence>
<dbReference type="Proteomes" id="UP000471745">
    <property type="component" value="Unassembled WGS sequence"/>
</dbReference>
<dbReference type="InterPro" id="IPR016032">
    <property type="entry name" value="Sig_transdc_resp-reg_C-effctor"/>
</dbReference>
<comment type="caution">
    <text evidence="5">The sequence shown here is derived from an EMBL/GenBank/DDBJ whole genome shotgun (WGS) entry which is preliminary data.</text>
</comment>
<sequence length="79" mass="8597">MRIEVLGSIRATQDDGTPAPLGGPRHREVLGRLVAAEGRMVTTETLVDDLWAERPPARAVGALRTFVAALRRALEPDRP</sequence>
<evidence type="ECO:0000259" key="4">
    <source>
        <dbReference type="PROSITE" id="PS51755"/>
    </source>
</evidence>
<dbReference type="PROSITE" id="PS51755">
    <property type="entry name" value="OMPR_PHOB"/>
    <property type="match status" value="1"/>
</dbReference>
<reference evidence="5 6" key="1">
    <citation type="submission" date="2020-01" db="EMBL/GenBank/DDBJ databases">
        <title>Insect and environment-associated Actinomycetes.</title>
        <authorList>
            <person name="Currrie C."/>
            <person name="Chevrette M."/>
            <person name="Carlson C."/>
            <person name="Stubbendieck R."/>
            <person name="Wendt-Pienkowski E."/>
        </authorList>
    </citation>
    <scope>NUCLEOTIDE SEQUENCE [LARGE SCALE GENOMIC DNA]</scope>
    <source>
        <strain evidence="5 6">SID8189</strain>
    </source>
</reference>
<feature type="domain" description="OmpR/PhoB-type" evidence="4">
    <location>
        <begin position="1"/>
        <end position="79"/>
    </location>
</feature>
<protein>
    <submittedName>
        <fullName evidence="5">SARP family transcriptional regulator</fullName>
    </submittedName>
</protein>
<name>A0A9X5CRR7_9ACTN</name>
<dbReference type="EMBL" id="JAAGNA010000976">
    <property type="protein sequence ID" value="NEC52373.1"/>
    <property type="molecule type" value="Genomic_DNA"/>
</dbReference>
<proteinExistence type="predicted"/>
<gene>
    <name evidence="5" type="ORF">G3I18_28030</name>
</gene>
<feature type="DNA-binding region" description="OmpR/PhoB-type" evidence="2">
    <location>
        <begin position="1"/>
        <end position="79"/>
    </location>
</feature>
<dbReference type="SUPFAM" id="SSF46894">
    <property type="entry name" value="C-terminal effector domain of the bipartite response regulators"/>
    <property type="match status" value="1"/>
</dbReference>
<evidence type="ECO:0000313" key="6">
    <source>
        <dbReference type="Proteomes" id="UP000471745"/>
    </source>
</evidence>
<dbReference type="InterPro" id="IPR051677">
    <property type="entry name" value="AfsR-DnrI-RedD_regulator"/>
</dbReference>
<dbReference type="AlphaFoldDB" id="A0A9X5CRR7"/>
<feature type="non-terminal residue" evidence="5">
    <location>
        <position position="79"/>
    </location>
</feature>
<dbReference type="InterPro" id="IPR001867">
    <property type="entry name" value="OmpR/PhoB-type_DNA-bd"/>
</dbReference>
<dbReference type="PANTHER" id="PTHR35807">
    <property type="entry name" value="TRANSCRIPTIONAL REGULATOR REDD-RELATED"/>
    <property type="match status" value="1"/>
</dbReference>
<dbReference type="Pfam" id="PF00486">
    <property type="entry name" value="Trans_reg_C"/>
    <property type="match status" value="1"/>
</dbReference>
<keyword evidence="1 2" id="KW-0238">DNA-binding</keyword>
<evidence type="ECO:0000313" key="5">
    <source>
        <dbReference type="EMBL" id="NEC52373.1"/>
    </source>
</evidence>
<keyword evidence="6" id="KW-1185">Reference proteome</keyword>
<dbReference type="GO" id="GO:0003677">
    <property type="term" value="F:DNA binding"/>
    <property type="evidence" value="ECO:0007669"/>
    <property type="project" value="UniProtKB-UniRule"/>
</dbReference>
<accession>A0A9X5CRR7</accession>
<evidence type="ECO:0000256" key="1">
    <source>
        <dbReference type="ARBA" id="ARBA00023125"/>
    </source>
</evidence>
<evidence type="ECO:0000256" key="3">
    <source>
        <dbReference type="SAM" id="MobiDB-lite"/>
    </source>
</evidence>
<feature type="region of interest" description="Disordered" evidence="3">
    <location>
        <begin position="1"/>
        <end position="25"/>
    </location>
</feature>
<dbReference type="PANTHER" id="PTHR35807:SF1">
    <property type="entry name" value="TRANSCRIPTIONAL REGULATOR REDD"/>
    <property type="match status" value="1"/>
</dbReference>
<organism evidence="5 6">
    <name type="scientific">Actinospica acidiphila</name>
    <dbReference type="NCBI Taxonomy" id="304899"/>
    <lineage>
        <taxon>Bacteria</taxon>
        <taxon>Bacillati</taxon>
        <taxon>Actinomycetota</taxon>
        <taxon>Actinomycetes</taxon>
        <taxon>Catenulisporales</taxon>
        <taxon>Actinospicaceae</taxon>
        <taxon>Actinospica</taxon>
    </lineage>
</organism>
<dbReference type="Gene3D" id="1.10.10.10">
    <property type="entry name" value="Winged helix-like DNA-binding domain superfamily/Winged helix DNA-binding domain"/>
    <property type="match status" value="1"/>
</dbReference>
<dbReference type="RefSeq" id="WP_203587798.1">
    <property type="nucleotide sequence ID" value="NZ_JAAGNA010000976.1"/>
</dbReference>